<evidence type="ECO:0000313" key="1">
    <source>
        <dbReference type="EMBL" id="GAL23016.1"/>
    </source>
</evidence>
<sequence length="122" mass="12875">MKELEKDVNMVVVEVPVGSQSARSMASYGICIGILASITKPMIQVTPTEVKMATVGSKTASKQDMIDWATSAYPDADWLTVTRKGKKVITAKNEHLADSIAAVHAAILTDQFAGAIAILAAA</sequence>
<keyword evidence="2" id="KW-1185">Reference proteome</keyword>
<protein>
    <submittedName>
        <fullName evidence="1">Uncharacterized protein</fullName>
    </submittedName>
</protein>
<dbReference type="Proteomes" id="UP000029228">
    <property type="component" value="Unassembled WGS sequence"/>
</dbReference>
<reference evidence="1 2" key="1">
    <citation type="submission" date="2014-09" db="EMBL/GenBank/DDBJ databases">
        <title>Vibrio maritimus JCM 19235. (C45) whole genome shotgun sequence.</title>
        <authorList>
            <person name="Sawabe T."/>
            <person name="Meirelles P."/>
            <person name="Nakanishi M."/>
            <person name="Sayaka M."/>
            <person name="Hattori M."/>
            <person name="Ohkuma M."/>
        </authorList>
    </citation>
    <scope>NUCLEOTIDE SEQUENCE [LARGE SCALE GENOMIC DNA]</scope>
    <source>
        <strain evidence="2">JCM19235</strain>
    </source>
</reference>
<gene>
    <name evidence="1" type="ORF">JCM19235_1317</name>
</gene>
<reference evidence="1 2" key="2">
    <citation type="submission" date="2014-09" db="EMBL/GenBank/DDBJ databases">
        <authorList>
            <consortium name="NBRP consortium"/>
            <person name="Sawabe T."/>
            <person name="Meirelles P."/>
            <person name="Nakanishi M."/>
            <person name="Sayaka M."/>
            <person name="Hattori M."/>
            <person name="Ohkuma M."/>
        </authorList>
    </citation>
    <scope>NUCLEOTIDE SEQUENCE [LARGE SCALE GENOMIC DNA]</scope>
    <source>
        <strain evidence="2">JCM19235</strain>
    </source>
</reference>
<dbReference type="InterPro" id="IPR036397">
    <property type="entry name" value="RNaseH_sf"/>
</dbReference>
<accession>A0A090S662</accession>
<dbReference type="AlphaFoldDB" id="A0A090S662"/>
<comment type="caution">
    <text evidence="1">The sequence shown here is derived from an EMBL/GenBank/DDBJ whole genome shotgun (WGS) entry which is preliminary data.</text>
</comment>
<evidence type="ECO:0000313" key="2">
    <source>
        <dbReference type="Proteomes" id="UP000029228"/>
    </source>
</evidence>
<proteinExistence type="predicted"/>
<dbReference type="STRING" id="990268.JCM19235_1317"/>
<dbReference type="Gene3D" id="3.30.420.10">
    <property type="entry name" value="Ribonuclease H-like superfamily/Ribonuclease H"/>
    <property type="match status" value="1"/>
</dbReference>
<dbReference type="GO" id="GO:0003676">
    <property type="term" value="F:nucleic acid binding"/>
    <property type="evidence" value="ECO:0007669"/>
    <property type="project" value="InterPro"/>
</dbReference>
<name>A0A090S662_9VIBR</name>
<dbReference type="EMBL" id="BBMR01000017">
    <property type="protein sequence ID" value="GAL23016.1"/>
    <property type="molecule type" value="Genomic_DNA"/>
</dbReference>
<organism evidence="1 2">
    <name type="scientific">Vibrio maritimus</name>
    <dbReference type="NCBI Taxonomy" id="990268"/>
    <lineage>
        <taxon>Bacteria</taxon>
        <taxon>Pseudomonadati</taxon>
        <taxon>Pseudomonadota</taxon>
        <taxon>Gammaproteobacteria</taxon>
        <taxon>Vibrionales</taxon>
        <taxon>Vibrionaceae</taxon>
        <taxon>Vibrio</taxon>
    </lineage>
</organism>